<dbReference type="GO" id="GO:0015662">
    <property type="term" value="F:P-type ion transporter activity"/>
    <property type="evidence" value="ECO:0007669"/>
    <property type="project" value="TreeGrafter"/>
</dbReference>
<evidence type="ECO:0000256" key="1">
    <source>
        <dbReference type="ARBA" id="ARBA00004141"/>
    </source>
</evidence>
<dbReference type="GO" id="GO:0046872">
    <property type="term" value="F:metal ion binding"/>
    <property type="evidence" value="ECO:0007669"/>
    <property type="project" value="UniProtKB-KW"/>
</dbReference>
<sequence>MAEHVSAILGQLRIAHSERTSIGRSQRKEKHTERAAKSTREQFRLWRSKSNGAQIVSPEIESIVLLRLRPLITHTYVFPFIFAYPLAAYAYFFEYDRYLRSVDGESQEWTFLLCVTVFGGHALSWLATRWNTSIRQAATSFRVTDINKADLVKVIPKLNKGMPAFCPILHSKRTVQTQNPARIDKKPYYTLNINEIITLFTYYDTELALAKEMYGKNTFDIPVPTFLELLGEHMQAPFFVFQMFSVGLWFLDEYWYYSLFTLFMLIVFECTPSSND</sequence>
<dbReference type="Proteomes" id="UP000238274">
    <property type="component" value="Unassembled WGS sequence"/>
</dbReference>
<keyword evidence="10" id="KW-1185">Reference proteome</keyword>
<dbReference type="AlphaFoldDB" id="A0A2S4WL01"/>
<dbReference type="PANTHER" id="PTHR45630:SF7">
    <property type="entry name" value="ENDOPLASMIC RETICULUM TRANSMEMBRANE HELIX TRANSLOCASE"/>
    <property type="match status" value="1"/>
</dbReference>
<dbReference type="GO" id="GO:0005789">
    <property type="term" value="C:endoplasmic reticulum membrane"/>
    <property type="evidence" value="ECO:0007669"/>
    <property type="project" value="TreeGrafter"/>
</dbReference>
<name>A0A2S4WL01_9BASI</name>
<reference evidence="9 10" key="1">
    <citation type="submission" date="2017-12" db="EMBL/GenBank/DDBJ databases">
        <title>Gene loss provides genomic basis for host adaptation in cereal stripe rust fungi.</title>
        <authorList>
            <person name="Xia C."/>
        </authorList>
    </citation>
    <scope>NUCLEOTIDE SEQUENCE [LARGE SCALE GENOMIC DNA]</scope>
    <source>
        <strain evidence="9 10">93TX-2</strain>
    </source>
</reference>
<accession>A0A2S4WL01</accession>
<organism evidence="9 10">
    <name type="scientific">Puccinia striiformis</name>
    <dbReference type="NCBI Taxonomy" id="27350"/>
    <lineage>
        <taxon>Eukaryota</taxon>
        <taxon>Fungi</taxon>
        <taxon>Dikarya</taxon>
        <taxon>Basidiomycota</taxon>
        <taxon>Pucciniomycotina</taxon>
        <taxon>Pucciniomycetes</taxon>
        <taxon>Pucciniales</taxon>
        <taxon>Pucciniaceae</taxon>
        <taxon>Puccinia</taxon>
    </lineage>
</organism>
<reference evidence="10" key="2">
    <citation type="journal article" date="2018" name="BMC Genomics">
        <title>Genomic insights into host adaptation between the wheat stripe rust pathogen (Puccinia striiformis f. sp. tritici) and the barley stripe rust pathogen (Puccinia striiformis f. sp. hordei).</title>
        <authorList>
            <person name="Xia C."/>
            <person name="Wang M."/>
            <person name="Yin C."/>
            <person name="Cornejo O.E."/>
            <person name="Hulbert S.H."/>
            <person name="Chen X."/>
        </authorList>
    </citation>
    <scope>NUCLEOTIDE SEQUENCE [LARGE SCALE GENOMIC DNA]</scope>
    <source>
        <strain evidence="10">93TX-2</strain>
    </source>
</reference>
<keyword evidence="2" id="KW-0479">Metal-binding</keyword>
<evidence type="ECO:0000256" key="3">
    <source>
        <dbReference type="ARBA" id="ARBA00022741"/>
    </source>
</evidence>
<dbReference type="InterPro" id="IPR006544">
    <property type="entry name" value="P-type_TPase_V"/>
</dbReference>
<dbReference type="Pfam" id="PF23143">
    <property type="entry name" value="2TM_P5A-ATPase"/>
    <property type="match status" value="1"/>
</dbReference>
<keyword evidence="4" id="KW-0067">ATP-binding</keyword>
<evidence type="ECO:0000256" key="2">
    <source>
        <dbReference type="ARBA" id="ARBA00022723"/>
    </source>
</evidence>
<dbReference type="OrthoDB" id="48943at2759"/>
<protein>
    <recommendedName>
        <fullName evidence="8">P5A-ATPase transmembrane helical hairpin domain-containing protein</fullName>
    </recommendedName>
</protein>
<comment type="subcellular location">
    <subcellularLocation>
        <location evidence="1">Membrane</location>
        <topology evidence="1">Multi-pass membrane protein</topology>
    </subcellularLocation>
</comment>
<evidence type="ECO:0000313" key="9">
    <source>
        <dbReference type="EMBL" id="POW22460.1"/>
    </source>
</evidence>
<keyword evidence="3" id="KW-0547">Nucleotide-binding</keyword>
<proteinExistence type="predicted"/>
<gene>
    <name evidence="9" type="ORF">PSHT_01153</name>
</gene>
<feature type="transmembrane region" description="Helical" evidence="7">
    <location>
        <begin position="254"/>
        <end position="274"/>
    </location>
</feature>
<evidence type="ECO:0000256" key="7">
    <source>
        <dbReference type="SAM" id="Phobius"/>
    </source>
</evidence>
<keyword evidence="7" id="KW-0472">Membrane</keyword>
<evidence type="ECO:0000256" key="4">
    <source>
        <dbReference type="ARBA" id="ARBA00022840"/>
    </source>
</evidence>
<dbReference type="VEuPathDB" id="FungiDB:PSTT_01639"/>
<feature type="domain" description="P5A-ATPase transmembrane helical hairpin" evidence="8">
    <location>
        <begin position="69"/>
        <end position="142"/>
    </location>
</feature>
<dbReference type="PANTHER" id="PTHR45630">
    <property type="entry name" value="CATION-TRANSPORTING ATPASE-RELATED"/>
    <property type="match status" value="1"/>
</dbReference>
<evidence type="ECO:0000256" key="6">
    <source>
        <dbReference type="ARBA" id="ARBA00022967"/>
    </source>
</evidence>
<keyword evidence="7" id="KW-1133">Transmembrane helix</keyword>
<dbReference type="GO" id="GO:0019829">
    <property type="term" value="F:ATPase-coupled monoatomic cation transmembrane transporter activity"/>
    <property type="evidence" value="ECO:0007669"/>
    <property type="project" value="TreeGrafter"/>
</dbReference>
<comment type="caution">
    <text evidence="9">The sequence shown here is derived from an EMBL/GenBank/DDBJ whole genome shotgun (WGS) entry which is preliminary data.</text>
</comment>
<keyword evidence="6" id="KW-1278">Translocase</keyword>
<reference evidence="10" key="3">
    <citation type="journal article" date="2018" name="Mol. Plant Microbe Interact.">
        <title>Genome sequence resources for the wheat stripe rust pathogen (Puccinia striiformis f. sp. tritici) and the barley stripe rust pathogen (Puccinia striiformis f. sp. hordei).</title>
        <authorList>
            <person name="Xia C."/>
            <person name="Wang M."/>
            <person name="Yin C."/>
            <person name="Cornejo O.E."/>
            <person name="Hulbert S.H."/>
            <person name="Chen X."/>
        </authorList>
    </citation>
    <scope>NUCLEOTIDE SEQUENCE [LARGE SCALE GENOMIC DNA]</scope>
    <source>
        <strain evidence="10">93TX-2</strain>
    </source>
</reference>
<dbReference type="GO" id="GO:0006874">
    <property type="term" value="P:intracellular calcium ion homeostasis"/>
    <property type="evidence" value="ECO:0007669"/>
    <property type="project" value="TreeGrafter"/>
</dbReference>
<keyword evidence="5" id="KW-0460">Magnesium</keyword>
<dbReference type="VEuPathDB" id="FungiDB:PSTT_01640"/>
<dbReference type="VEuPathDB" id="FungiDB:PSHT_01153"/>
<dbReference type="GO" id="GO:0005524">
    <property type="term" value="F:ATP binding"/>
    <property type="evidence" value="ECO:0007669"/>
    <property type="project" value="UniProtKB-KW"/>
</dbReference>
<feature type="transmembrane region" description="Helical" evidence="7">
    <location>
        <begin position="109"/>
        <end position="127"/>
    </location>
</feature>
<dbReference type="InterPro" id="IPR057255">
    <property type="entry name" value="2TM_P5A-ATPase"/>
</dbReference>
<evidence type="ECO:0000256" key="5">
    <source>
        <dbReference type="ARBA" id="ARBA00022842"/>
    </source>
</evidence>
<dbReference type="EMBL" id="PKSM01000009">
    <property type="protein sequence ID" value="POW22460.1"/>
    <property type="molecule type" value="Genomic_DNA"/>
</dbReference>
<feature type="transmembrane region" description="Helical" evidence="7">
    <location>
        <begin position="76"/>
        <end position="93"/>
    </location>
</feature>
<keyword evidence="7" id="KW-0812">Transmembrane</keyword>
<evidence type="ECO:0000313" key="10">
    <source>
        <dbReference type="Proteomes" id="UP000238274"/>
    </source>
</evidence>
<evidence type="ECO:0000259" key="8">
    <source>
        <dbReference type="Pfam" id="PF23143"/>
    </source>
</evidence>